<sequence length="61" mass="6745">MPQQQSAAAKLAAFEDKIRSDLQVPNGADWCLYLPENGRGDRIFAEWQRLGAVARKAEGAK</sequence>
<dbReference type="OrthoDB" id="8468827at2"/>
<proteinExistence type="predicted"/>
<evidence type="ECO:0000313" key="1">
    <source>
        <dbReference type="EMBL" id="ABR60197.1"/>
    </source>
</evidence>
<dbReference type="PATRIC" id="fig|366394.8.peg.4476"/>
<name>A6U967_SINMW</name>
<protein>
    <submittedName>
        <fullName evidence="1">Uncharacterized protein</fullName>
    </submittedName>
</protein>
<gene>
    <name evidence="1" type="ordered locus">Smed_1347</name>
</gene>
<organism evidence="1 2">
    <name type="scientific">Sinorhizobium medicae (strain WSM419)</name>
    <name type="common">Ensifer medicae</name>
    <dbReference type="NCBI Taxonomy" id="366394"/>
    <lineage>
        <taxon>Bacteria</taxon>
        <taxon>Pseudomonadati</taxon>
        <taxon>Pseudomonadota</taxon>
        <taxon>Alphaproteobacteria</taxon>
        <taxon>Hyphomicrobiales</taxon>
        <taxon>Rhizobiaceae</taxon>
        <taxon>Sinorhizobium/Ensifer group</taxon>
        <taxon>Sinorhizobium</taxon>
    </lineage>
</organism>
<dbReference type="EMBL" id="CP000738">
    <property type="protein sequence ID" value="ABR60197.1"/>
    <property type="molecule type" value="Genomic_DNA"/>
</dbReference>
<dbReference type="AlphaFoldDB" id="A6U967"/>
<dbReference type="HOGENOM" id="CLU_2920320_0_0_5"/>
<evidence type="ECO:0000313" key="2">
    <source>
        <dbReference type="Proteomes" id="UP000001108"/>
    </source>
</evidence>
<dbReference type="KEGG" id="smd:Smed_1347"/>
<dbReference type="Proteomes" id="UP000001108">
    <property type="component" value="Chromosome"/>
</dbReference>
<reference evidence="1 2" key="2">
    <citation type="journal article" date="2010" name="Stand. Genomic Sci.">
        <title>Complete genome sequence of the Medicago microsymbiont Ensifer (Sinorhizobium) medicae strain WSM419.</title>
        <authorList>
            <person name="Reeve W."/>
            <person name="Chain P."/>
            <person name="O'Hara G."/>
            <person name="Ardley J."/>
            <person name="Nandesena K."/>
            <person name="Brau L."/>
            <person name="Tiwari R."/>
            <person name="Malfatti S."/>
            <person name="Kiss H."/>
            <person name="Lapidus A."/>
            <person name="Copeland A."/>
            <person name="Nolan M."/>
            <person name="Land M."/>
            <person name="Hauser L."/>
            <person name="Chang Y.J."/>
            <person name="Ivanova N."/>
            <person name="Mavromatis K."/>
            <person name="Markowitz V."/>
            <person name="Kyrpides N."/>
            <person name="Gollagher M."/>
            <person name="Yates R."/>
            <person name="Dilworth M."/>
            <person name="Howieson J."/>
        </authorList>
    </citation>
    <scope>NUCLEOTIDE SEQUENCE [LARGE SCALE GENOMIC DNA]</scope>
    <source>
        <strain evidence="1 2">WSM419</strain>
    </source>
</reference>
<accession>A6U967</accession>
<reference evidence="2" key="1">
    <citation type="submission" date="2007-06" db="EMBL/GenBank/DDBJ databases">
        <title>Complete sequence of Sinorhizobium medicae WSM419 chromosome.</title>
        <authorList>
            <consortium name="US DOE Joint Genome Institute"/>
            <person name="Copeland A."/>
            <person name="Lucas S."/>
            <person name="Lapidus A."/>
            <person name="Barry K."/>
            <person name="Glavina del Rio T."/>
            <person name="Dalin E."/>
            <person name="Tice H."/>
            <person name="Pitluck S."/>
            <person name="Chain P."/>
            <person name="Malfatti S."/>
            <person name="Shin M."/>
            <person name="Vergez L."/>
            <person name="Schmutz J."/>
            <person name="Larimer F."/>
            <person name="Land M."/>
            <person name="Hauser L."/>
            <person name="Kyrpides N."/>
            <person name="Mikhailova N."/>
            <person name="Reeve W.G."/>
            <person name="Richardson P."/>
        </authorList>
    </citation>
    <scope>NUCLEOTIDE SEQUENCE [LARGE SCALE GENOMIC DNA]</scope>
    <source>
        <strain evidence="2">WSM419</strain>
    </source>
</reference>